<dbReference type="EMBL" id="WDRC01000052">
    <property type="protein sequence ID" value="KAB7355912.1"/>
    <property type="molecule type" value="Genomic_DNA"/>
</dbReference>
<evidence type="ECO:0000313" key="2">
    <source>
        <dbReference type="EMBL" id="KAB7355912.1"/>
    </source>
</evidence>
<comment type="caution">
    <text evidence="2">The sequence shown here is derived from an EMBL/GenBank/DDBJ whole genome shotgun (WGS) entry which is preliminary data.</text>
</comment>
<gene>
    <name evidence="2" type="ORF">GBB63_11365</name>
</gene>
<evidence type="ECO:0000256" key="1">
    <source>
        <dbReference type="SAM" id="MobiDB-lite"/>
    </source>
</evidence>
<keyword evidence="2" id="KW-0648">Protein biosynthesis</keyword>
<evidence type="ECO:0000313" key="3">
    <source>
        <dbReference type="Proteomes" id="UP000460881"/>
    </source>
</evidence>
<accession>A0A9P4EJZ3</accession>
<proteinExistence type="predicted"/>
<dbReference type="Proteomes" id="UP000460881">
    <property type="component" value="Unassembled WGS sequence"/>
</dbReference>
<protein>
    <submittedName>
        <fullName evidence="2">Replication initiation factor domain-containing protein</fullName>
    </submittedName>
</protein>
<reference evidence="2 3" key="1">
    <citation type="journal article" date="2019" name="Nat. Med.">
        <title>A library of human gut bacterial isolates paired with longitudinal multiomics data enables mechanistic microbiome research.</title>
        <authorList>
            <person name="Poyet M."/>
            <person name="Groussin M."/>
            <person name="Gibbons S.M."/>
            <person name="Avila-Pacheco J."/>
            <person name="Jiang X."/>
            <person name="Kearney S.M."/>
            <person name="Perrotta A.R."/>
            <person name="Berdy B."/>
            <person name="Zhao S."/>
            <person name="Lieberman T.D."/>
            <person name="Swanson P.K."/>
            <person name="Smith M."/>
            <person name="Roesemann S."/>
            <person name="Alexander J.E."/>
            <person name="Rich S.A."/>
            <person name="Livny J."/>
            <person name="Vlamakis H."/>
            <person name="Clish C."/>
            <person name="Bullock K."/>
            <person name="Deik A."/>
            <person name="Scott J."/>
            <person name="Pierce K.A."/>
            <person name="Xavier R.J."/>
            <person name="Alm E.J."/>
        </authorList>
    </citation>
    <scope>NUCLEOTIDE SEQUENCE [LARGE SCALE GENOMIC DNA]</scope>
    <source>
        <strain evidence="2 3">BIOML-A55</strain>
    </source>
</reference>
<dbReference type="GO" id="GO:0003743">
    <property type="term" value="F:translation initiation factor activity"/>
    <property type="evidence" value="ECO:0007669"/>
    <property type="project" value="UniProtKB-KW"/>
</dbReference>
<keyword evidence="2" id="KW-0396">Initiation factor</keyword>
<name>A0A9P4EJZ3_BIFLN</name>
<organism evidence="2 3">
    <name type="scientific">Bifidobacterium longum</name>
    <dbReference type="NCBI Taxonomy" id="216816"/>
    <lineage>
        <taxon>Bacteria</taxon>
        <taxon>Bacillati</taxon>
        <taxon>Actinomycetota</taxon>
        <taxon>Actinomycetes</taxon>
        <taxon>Bifidobacteriales</taxon>
        <taxon>Bifidobacteriaceae</taxon>
        <taxon>Bifidobacterium</taxon>
    </lineage>
</organism>
<feature type="region of interest" description="Disordered" evidence="1">
    <location>
        <begin position="1"/>
        <end position="21"/>
    </location>
</feature>
<sequence>MSGESKQIDEDENGPENGGMKSGPCLIAGFQPLTVVHPSYWNAYKTESGATFSIDMVRLKLSFINGKGEWLSTHAQTFDCDSMSAWTSKIRPGGWYELWSFDLGDSSVALGIGFMEPSCKVNMNRGFIEFNPNKVAGDKRFWRLLEKLAPCGAHARLKRFDLAYDLPTSRLDCRLSKDRRMYKSVISNGITEYLGVKNTPGYVKVYDKAAEMHLSDVLTRIELTCDGEWDAGQVVAHWPQVHAWHSDENTRDWVRVVGIMLAEKAERGEEVETLINMLGWRSRPKVREYLRTPMVELPPDCGGAAVAEARSWCARFE</sequence>
<dbReference type="AlphaFoldDB" id="A0A9P4EJZ3"/>